<dbReference type="Pfam" id="PF00248">
    <property type="entry name" value="Aldo_ket_red"/>
    <property type="match status" value="1"/>
</dbReference>
<evidence type="ECO:0000313" key="3">
    <source>
        <dbReference type="WBParaSite" id="PSAMB.scaffold13447size2260.g35483.t1"/>
    </source>
</evidence>
<evidence type="ECO:0000313" key="2">
    <source>
        <dbReference type="Proteomes" id="UP000887566"/>
    </source>
</evidence>
<dbReference type="GO" id="GO:0005829">
    <property type="term" value="C:cytosol"/>
    <property type="evidence" value="ECO:0007669"/>
    <property type="project" value="TreeGrafter"/>
</dbReference>
<organism evidence="2 3">
    <name type="scientific">Plectus sambesii</name>
    <dbReference type="NCBI Taxonomy" id="2011161"/>
    <lineage>
        <taxon>Eukaryota</taxon>
        <taxon>Metazoa</taxon>
        <taxon>Ecdysozoa</taxon>
        <taxon>Nematoda</taxon>
        <taxon>Chromadorea</taxon>
        <taxon>Plectida</taxon>
        <taxon>Plectina</taxon>
        <taxon>Plectoidea</taxon>
        <taxon>Plectidae</taxon>
        <taxon>Plectus</taxon>
    </lineage>
</organism>
<dbReference type="Proteomes" id="UP000887566">
    <property type="component" value="Unplaced"/>
</dbReference>
<accession>A0A914UXL3</accession>
<feature type="domain" description="NADP-dependent oxidoreductase" evidence="1">
    <location>
        <begin position="3"/>
        <end position="149"/>
    </location>
</feature>
<dbReference type="AlphaFoldDB" id="A0A914UXL3"/>
<dbReference type="WBParaSite" id="PSAMB.scaffold13447size2260.g35483.t1">
    <property type="protein sequence ID" value="PSAMB.scaffold13447size2260.g35483.t1"/>
    <property type="gene ID" value="PSAMB.scaffold13447size2260.g35483"/>
</dbReference>
<name>A0A914UXL3_9BILA</name>
<protein>
    <submittedName>
        <fullName evidence="3">NADP-dependent oxidoreductase domain-containing protein</fullName>
    </submittedName>
</protein>
<keyword evidence="2" id="KW-1185">Reference proteome</keyword>
<evidence type="ECO:0000259" key="1">
    <source>
        <dbReference type="Pfam" id="PF00248"/>
    </source>
</evidence>
<dbReference type="InterPro" id="IPR023210">
    <property type="entry name" value="NADP_OxRdtase_dom"/>
</dbReference>
<dbReference type="SUPFAM" id="SSF51430">
    <property type="entry name" value="NAD(P)-linked oxidoreductase"/>
    <property type="match status" value="1"/>
</dbReference>
<dbReference type="GO" id="GO:0016491">
    <property type="term" value="F:oxidoreductase activity"/>
    <property type="evidence" value="ECO:0007669"/>
    <property type="project" value="InterPro"/>
</dbReference>
<dbReference type="Gene3D" id="3.20.20.100">
    <property type="entry name" value="NADP-dependent oxidoreductase domain"/>
    <property type="match status" value="1"/>
</dbReference>
<dbReference type="PANTHER" id="PTHR42686:SF1">
    <property type="entry name" value="GH17980P-RELATED"/>
    <property type="match status" value="1"/>
</dbReference>
<sequence>MARRSGKVRYIGITGYPLQKLAAIVEKSSIKIDVVLSYCRGTLNDSALGEYIPIFQKHNVGIINAASLSMGLLTPQGPPAWHPAPDNIKNACKAAVDYCSSKNISIARLANNYSLNFPGVSTCLIGAHNAQVVRENLEASWTDLTELEVRVRERIMRRYFDPLNNANWEGVELQKYWKKLKALGLGALTTTP</sequence>
<dbReference type="InterPro" id="IPR020471">
    <property type="entry name" value="AKR"/>
</dbReference>
<dbReference type="PANTHER" id="PTHR42686">
    <property type="entry name" value="GH17980P-RELATED"/>
    <property type="match status" value="1"/>
</dbReference>
<reference evidence="3" key="1">
    <citation type="submission" date="2022-11" db="UniProtKB">
        <authorList>
            <consortium name="WormBaseParasite"/>
        </authorList>
    </citation>
    <scope>IDENTIFICATION</scope>
</reference>
<dbReference type="InterPro" id="IPR036812">
    <property type="entry name" value="NAD(P)_OxRdtase_dom_sf"/>
</dbReference>
<proteinExistence type="predicted"/>